<feature type="region of interest" description="Disordered" evidence="1">
    <location>
        <begin position="1"/>
        <end position="41"/>
    </location>
</feature>
<dbReference type="RefSeq" id="XP_064753601.1">
    <property type="nucleotide sequence ID" value="XM_064900289.1"/>
</dbReference>
<dbReference type="InterPro" id="IPR016024">
    <property type="entry name" value="ARM-type_fold"/>
</dbReference>
<gene>
    <name evidence="4" type="primary">cbc1</name>
    <name evidence="4" type="ORF">LTR05_000195</name>
</gene>
<dbReference type="GO" id="GO:0006406">
    <property type="term" value="P:mRNA export from nucleus"/>
    <property type="evidence" value="ECO:0007669"/>
    <property type="project" value="InterPro"/>
</dbReference>
<organism evidence="4 5">
    <name type="scientific">Lithohypha guttulata</name>
    <dbReference type="NCBI Taxonomy" id="1690604"/>
    <lineage>
        <taxon>Eukaryota</taxon>
        <taxon>Fungi</taxon>
        <taxon>Dikarya</taxon>
        <taxon>Ascomycota</taxon>
        <taxon>Pezizomycotina</taxon>
        <taxon>Eurotiomycetes</taxon>
        <taxon>Chaetothyriomycetidae</taxon>
        <taxon>Chaetothyriales</taxon>
        <taxon>Trichomeriaceae</taxon>
        <taxon>Lithohypha</taxon>
    </lineage>
</organism>
<dbReference type="InterPro" id="IPR015172">
    <property type="entry name" value="MIF4G-like_typ-1"/>
</dbReference>
<dbReference type="GO" id="GO:0003729">
    <property type="term" value="F:mRNA binding"/>
    <property type="evidence" value="ECO:0007669"/>
    <property type="project" value="TreeGrafter"/>
</dbReference>
<dbReference type="GeneID" id="90025625"/>
<dbReference type="Pfam" id="PF09090">
    <property type="entry name" value="MIF4G_like_2"/>
    <property type="match status" value="1"/>
</dbReference>
<evidence type="ECO:0000259" key="2">
    <source>
        <dbReference type="Pfam" id="PF09088"/>
    </source>
</evidence>
<protein>
    <submittedName>
        <fullName evidence="4">Nuclear cap-binding protein subunit 1</fullName>
    </submittedName>
</protein>
<accession>A0AAN7T811</accession>
<feature type="region of interest" description="Disordered" evidence="1">
    <location>
        <begin position="793"/>
        <end position="847"/>
    </location>
</feature>
<dbReference type="Pfam" id="PF09088">
    <property type="entry name" value="MIF4G_like"/>
    <property type="match status" value="1"/>
</dbReference>
<evidence type="ECO:0000256" key="1">
    <source>
        <dbReference type="SAM" id="MobiDB-lite"/>
    </source>
</evidence>
<name>A0AAN7T811_9EURO</name>
<dbReference type="PANTHER" id="PTHR12412">
    <property type="entry name" value="CAP BINDING PROTEIN"/>
    <property type="match status" value="1"/>
</dbReference>
<dbReference type="GO" id="GO:0000339">
    <property type="term" value="F:RNA cap binding"/>
    <property type="evidence" value="ECO:0007669"/>
    <property type="project" value="InterPro"/>
</dbReference>
<comment type="caution">
    <text evidence="4">The sequence shown here is derived from an EMBL/GenBank/DDBJ whole genome shotgun (WGS) entry which is preliminary data.</text>
</comment>
<dbReference type="EMBL" id="JAVRRJ010000001">
    <property type="protein sequence ID" value="KAK5090026.1"/>
    <property type="molecule type" value="Genomic_DNA"/>
</dbReference>
<dbReference type="InterPro" id="IPR015174">
    <property type="entry name" value="MIF4G-like_typ-2"/>
</dbReference>
<dbReference type="GO" id="GO:0005846">
    <property type="term" value="C:nuclear cap binding complex"/>
    <property type="evidence" value="ECO:0007669"/>
    <property type="project" value="InterPro"/>
</dbReference>
<dbReference type="Proteomes" id="UP001309876">
    <property type="component" value="Unassembled WGS sequence"/>
</dbReference>
<keyword evidence="5" id="KW-1185">Reference proteome</keyword>
<proteinExistence type="predicted"/>
<dbReference type="Gene3D" id="1.25.40.180">
    <property type="match status" value="3"/>
</dbReference>
<evidence type="ECO:0000313" key="5">
    <source>
        <dbReference type="Proteomes" id="UP001309876"/>
    </source>
</evidence>
<feature type="domain" description="MIF4G-like type 1" evidence="2">
    <location>
        <begin position="330"/>
        <end position="520"/>
    </location>
</feature>
<dbReference type="PANTHER" id="PTHR12412:SF2">
    <property type="entry name" value="NUCLEAR CAP-BINDING PROTEIN SUBUNIT 1"/>
    <property type="match status" value="1"/>
</dbReference>
<dbReference type="GO" id="GO:0000184">
    <property type="term" value="P:nuclear-transcribed mRNA catabolic process, nonsense-mediated decay"/>
    <property type="evidence" value="ECO:0007669"/>
    <property type="project" value="TreeGrafter"/>
</dbReference>
<dbReference type="FunFam" id="1.25.40.180:FF:000035">
    <property type="entry name" value="snRNA cap binding complex subunit (Gcr3)"/>
    <property type="match status" value="1"/>
</dbReference>
<dbReference type="AlphaFoldDB" id="A0AAN7T811"/>
<evidence type="ECO:0000313" key="4">
    <source>
        <dbReference type="EMBL" id="KAK5090026.1"/>
    </source>
</evidence>
<sequence>MGDYRPRRGGGGGGFNNRKRRNRDDDDNYDGGGRYQRRRYEEPPAIKLRKQVIGIAELPHRRVEEDIMNSAKTIADNYFDTDLTNGFLDIAVSLSLEQPLKIPFVAAIVLQTNTQKPEFTEEILKKFGEELQKKINEGHWRDAKLLLRFLACLQGLFMGDGIFPLLEELFGRAADLQTASSEDTLGLELVKTILLTIAYTMASSATECEAQAASLLDQTSIIASGPPHILENLVDPYPSSELGAPPSLESVLSLLQKHMQVEAKNGWMLPCLPRPWKGSRPAGEEDLLASAQKHPFPSINLPETLSTGHKQLFPEVYFSVYADQDIDTVPPASDPSALLIRDALSDAINVMHINRFVAGKVLIDMDQYFAPDTFVKRATAFDKIREVAGDKSAWKPEDVIVDATFSQLLQLPLPEHKAVFYHSVLTESCKVAPAAVAPSLGRAIRYLYRNVDRMDLELSRRFLDWFSHHLSNFGFTWKWSEWVNDVELPDISPKKAFILDALDKEIRLSFAQRIKGVLPEPYQALVPPEKEKDTPDFVYQDPSTPFADQAMELVKKIRQKASDDDIAGILSDIEQEASKAGLANPKVTSTDVYMTSILFVGSKSLSHVLAIIERSRERLSAIANQDAECRKQIVGSVLDFWKFQIGTGVVLVDKLLNYGIITPMSVVEWALIDRIERGTVLTKDWCYEVIMKTTSKVVSRVRQVVAKVRDPRLSDEERSTLQAALDKELNDMKDLFAAIEDAVGSIASASEDGMIESSDALRAEEEQILREWGAKWLRVFRRRSAVEQNWVKEEMAKPLPALPAEPEPTTKSTEVKMDDAPASKANGNSEEQRGASRGGDMDEDGIE</sequence>
<dbReference type="SUPFAM" id="SSF48371">
    <property type="entry name" value="ARM repeat"/>
    <property type="match status" value="3"/>
</dbReference>
<feature type="domain" description="MIF4G-like type 2" evidence="3">
    <location>
        <begin position="537"/>
        <end position="788"/>
    </location>
</feature>
<evidence type="ECO:0000259" key="3">
    <source>
        <dbReference type="Pfam" id="PF09090"/>
    </source>
</evidence>
<dbReference type="InterPro" id="IPR027159">
    <property type="entry name" value="CBP80"/>
</dbReference>
<reference evidence="4 5" key="1">
    <citation type="submission" date="2023-08" db="EMBL/GenBank/DDBJ databases">
        <title>Black Yeasts Isolated from many extreme environments.</title>
        <authorList>
            <person name="Coleine C."/>
            <person name="Stajich J.E."/>
            <person name="Selbmann L."/>
        </authorList>
    </citation>
    <scope>NUCLEOTIDE SEQUENCE [LARGE SCALE GENOMIC DNA]</scope>
    <source>
        <strain evidence="4 5">CCFEE 5910</strain>
    </source>
</reference>
<dbReference type="GO" id="GO:0005634">
    <property type="term" value="C:nucleus"/>
    <property type="evidence" value="ECO:0007669"/>
    <property type="project" value="TreeGrafter"/>
</dbReference>